<dbReference type="Proteomes" id="UP000291084">
    <property type="component" value="Chromosome 9"/>
</dbReference>
<evidence type="ECO:0008006" key="4">
    <source>
        <dbReference type="Google" id="ProtNLM"/>
    </source>
</evidence>
<evidence type="ECO:0000313" key="3">
    <source>
        <dbReference type="Proteomes" id="UP000291084"/>
    </source>
</evidence>
<reference evidence="2 3" key="1">
    <citation type="journal article" date="2015" name="Sci. Rep.">
        <title>The power of single molecule real-time sequencing technology in the de novo assembly of a eukaryotic genome.</title>
        <authorList>
            <person name="Sakai H."/>
            <person name="Naito K."/>
            <person name="Ogiso-Tanaka E."/>
            <person name="Takahashi Y."/>
            <person name="Iseki K."/>
            <person name="Muto C."/>
            <person name="Satou K."/>
            <person name="Teruya K."/>
            <person name="Shiroma A."/>
            <person name="Shimoji M."/>
            <person name="Hirano T."/>
            <person name="Itoh T."/>
            <person name="Kaga A."/>
            <person name="Tomooka N."/>
        </authorList>
    </citation>
    <scope>NUCLEOTIDE SEQUENCE [LARGE SCALE GENOMIC DNA]</scope>
    <source>
        <strain evidence="3">cv. Shumari</strain>
    </source>
</reference>
<sequence>MDIVIINKNKPHVLVLLILLIASSVAEKTSVVEGRTLSLKPLQEYSKNLASLGVVCKCCDGDGGDCRSTWTESCSNLQCSSWKSHFIIS</sequence>
<accession>A0A0S3SWP1</accession>
<dbReference type="PANTHER" id="PTHR37078">
    <property type="entry name" value="NODULE CYSTEINE-RICH (NCR) SECRETED PEPTIDE"/>
    <property type="match status" value="1"/>
</dbReference>
<evidence type="ECO:0000256" key="1">
    <source>
        <dbReference type="SAM" id="SignalP"/>
    </source>
</evidence>
<dbReference type="OrthoDB" id="754109at2759"/>
<feature type="chain" id="PRO_5006618732" description="Carboxypeptidase A inhibitor-like domain-containing protein" evidence="1">
    <location>
        <begin position="27"/>
        <end position="89"/>
    </location>
</feature>
<keyword evidence="1" id="KW-0732">Signal</keyword>
<protein>
    <recommendedName>
        <fullName evidence="4">Carboxypeptidase A inhibitor-like domain-containing protein</fullName>
    </recommendedName>
</protein>
<dbReference type="EMBL" id="AP015042">
    <property type="protein sequence ID" value="BAT97309.1"/>
    <property type="molecule type" value="Genomic_DNA"/>
</dbReference>
<organism evidence="2 3">
    <name type="scientific">Vigna angularis var. angularis</name>
    <dbReference type="NCBI Taxonomy" id="157739"/>
    <lineage>
        <taxon>Eukaryota</taxon>
        <taxon>Viridiplantae</taxon>
        <taxon>Streptophyta</taxon>
        <taxon>Embryophyta</taxon>
        <taxon>Tracheophyta</taxon>
        <taxon>Spermatophyta</taxon>
        <taxon>Magnoliopsida</taxon>
        <taxon>eudicotyledons</taxon>
        <taxon>Gunneridae</taxon>
        <taxon>Pentapetalae</taxon>
        <taxon>rosids</taxon>
        <taxon>fabids</taxon>
        <taxon>Fabales</taxon>
        <taxon>Fabaceae</taxon>
        <taxon>Papilionoideae</taxon>
        <taxon>50 kb inversion clade</taxon>
        <taxon>NPAAA clade</taxon>
        <taxon>indigoferoid/millettioid clade</taxon>
        <taxon>Phaseoleae</taxon>
        <taxon>Vigna</taxon>
    </lineage>
</organism>
<name>A0A0S3SWP1_PHAAN</name>
<proteinExistence type="predicted"/>
<evidence type="ECO:0000313" key="2">
    <source>
        <dbReference type="EMBL" id="BAT97309.1"/>
    </source>
</evidence>
<dbReference type="PANTHER" id="PTHR37078:SF6">
    <property type="entry name" value="NODULE CYSTEINE-RICH (NCR) SECRETED PEPTIDE"/>
    <property type="match status" value="1"/>
</dbReference>
<keyword evidence="3" id="KW-1185">Reference proteome</keyword>
<gene>
    <name evidence="2" type="primary">Vigan.09G071000</name>
    <name evidence="2" type="ORF">VIGAN_09071000</name>
</gene>
<feature type="signal peptide" evidence="1">
    <location>
        <begin position="1"/>
        <end position="26"/>
    </location>
</feature>
<dbReference type="AlphaFoldDB" id="A0A0S3SWP1"/>